<feature type="signal peptide" evidence="2">
    <location>
        <begin position="1"/>
        <end position="21"/>
    </location>
</feature>
<dbReference type="Gene3D" id="3.40.50.1460">
    <property type="match status" value="1"/>
</dbReference>
<dbReference type="EMBL" id="JRYR02000001">
    <property type="protein sequence ID" value="OHX66880.1"/>
    <property type="molecule type" value="Genomic_DNA"/>
</dbReference>
<proteinExistence type="predicted"/>
<dbReference type="GO" id="GO:0008234">
    <property type="term" value="F:cysteine-type peptidase activity"/>
    <property type="evidence" value="ECO:0007669"/>
    <property type="project" value="InterPro"/>
</dbReference>
<dbReference type="STRING" id="915059.NH26_11195"/>
<dbReference type="GO" id="GO:0006508">
    <property type="term" value="P:proteolysis"/>
    <property type="evidence" value="ECO:0007669"/>
    <property type="project" value="InterPro"/>
</dbReference>
<organism evidence="4 5">
    <name type="scientific">Flammeovirga pacifica</name>
    <dbReference type="NCBI Taxonomy" id="915059"/>
    <lineage>
        <taxon>Bacteria</taxon>
        <taxon>Pseudomonadati</taxon>
        <taxon>Bacteroidota</taxon>
        <taxon>Cytophagia</taxon>
        <taxon>Cytophagales</taxon>
        <taxon>Flammeovirgaceae</taxon>
        <taxon>Flammeovirga</taxon>
    </lineage>
</organism>
<name>A0A1S1Z0U0_FLAPC</name>
<dbReference type="Gene3D" id="3.40.50.10390">
    <property type="entry name" value="Gingipain r, domain 1"/>
    <property type="match status" value="1"/>
</dbReference>
<comment type="caution">
    <text evidence="4">The sequence shown here is derived from an EMBL/GenBank/DDBJ whole genome shotgun (WGS) entry which is preliminary data.</text>
</comment>
<evidence type="ECO:0000259" key="3">
    <source>
        <dbReference type="Pfam" id="PF01364"/>
    </source>
</evidence>
<dbReference type="CDD" id="cd02258">
    <property type="entry name" value="Peptidase_C25_N"/>
    <property type="match status" value="1"/>
</dbReference>
<keyword evidence="5" id="KW-1185">Reference proteome</keyword>
<dbReference type="Gene3D" id="2.60.40.4070">
    <property type="match status" value="1"/>
</dbReference>
<reference evidence="4 5" key="1">
    <citation type="journal article" date="2012" name="Int. J. Syst. Evol. Microbiol.">
        <title>Flammeovirga pacifica sp. nov., isolated from deep-sea sediment.</title>
        <authorList>
            <person name="Xu H."/>
            <person name="Fu Y."/>
            <person name="Yang N."/>
            <person name="Ding Z."/>
            <person name="Lai Q."/>
            <person name="Zeng R."/>
        </authorList>
    </citation>
    <scope>NUCLEOTIDE SEQUENCE [LARGE SCALE GENOMIC DNA]</scope>
    <source>
        <strain evidence="5">DSM 24597 / LMG 26175 / WPAGA1</strain>
    </source>
</reference>
<sequence>MRQAIVYILLSTLFLSTPVLSQNQDLDNWREKTRNTTFFRMEVRERGLYRITKEILEAAGYPVSDQNANVIRMYRRGVEIAINVSSSNNRIEYIEFYGDRNDGGTDVDLFVNSNDHVNPFEPVYSRTAVYFLSTSDVSSETAPPKRIQTSTYTNPAASIPTNHYYTETYRGVPLNGNDINAPFGSLRTSYCRGHSTDTFSDSRNKFRSNFADPRGWTSYNNNSVSGVMTFQLSTVDLADNFNDAKVEMNIINFAARSANVNITSNNGEGSTSNKVSNQGINSYEDSGLITFNLSSSEFSSSDFTQIELEDTREGSNNTDRNQLGVSYINLTYPQKHADIDGNHDRVFQLPSSQDHKLSVDENNEGRFYDITNQYEPILLPSTRSGGKTEATLEQNSTMLEKKVLYSVIRARPSNISRAEFEFTNNNLTYNYLIVSHEDLNSGATSYANYRRSTDGGSNNVYLAEMTRLYNTFSWGEQTPLAIRNCIKLLHDNNLQYILLLGKGLDLNYDPYEKTATGERAYHYVPAYGFPGSDVAYTMYLEDENDVVQPYPQVPIGRMSAINNQQILDYLNKVIEHDAIAFDDLWRKRALHLSGGATPSQQVSFKEIVDRYKDVFIDTLEGGTVETISRETDGSIEFIDVSDIVNDGISLMTFFGHSSSTSADIDIGEASDPTKGYQNQGKYPFIVMNGCGGGNFLTHEKSWGEDWVETPNKGGIGFMAKSGIGSSNELEEYGNQFYNNFYKINIGDNVGLHINQIQKTLINNSQSRSRFAHVEQFDLQGDPFIKISPKKVDFALKEEKTTFTAVNGSNINANDNIFYIDLDIFNFGRTSNSNKIYIEVKRRYSNGTFSSITTIDSLNAPYNFTSKRLIIENSATDKELGGGDNLFTIIVGDFINSNGDVSMKDPNSEGNLNNNTISKSVNFSENRVAFIQPLNLSVVHDDNLTMYAYDYSYDKSPKEFHLQLSTDTAFTSVTEERITTSQLVEWNVPLNSSNDTTVYYARVRFNFENEYSEWSNISFTKINNSTGNGKMLSNFYQMEHNVVTSGINLTEGSNNKPRWDFPNQDVNISVGTGGKTYGDGYYYQVQINNNIIVENGSCSIGGDNEPGDKVLFLFFDQNSGEIVSGDQFYWNDRMCGQGNPPASVQMRSRDLRGYVCTGCGEELTKNGPYALFEDPGTRFLKDGDYVLTIFSGSFDIQTVPTDPAVKESFHQHYEGLAKAGLDTLALKNLPPGTPFIGWSKYNDPTYNAQYYYGGSTSDILSENFVISPDVVQGSATTNLIGPTSLFNRLWVDADLESTDLLTTQIFGQTFNIDGSIDSTLLYQHEGEIGNSGLDLAFISELKNYSFMGLKLILTDPINKTAAQLNHWRISYSEPPNCVFLYDDITDNTKVRELQQGQKTTYNFTVRNVSNKPFIDTLLTTVNYNFNNTIVTDTIFLPALPPNANYSLAISPQTWEHKLQGNVDMNININADRAQMETFFSDNTGAGKMNVMVDETTPAIDILFDGQRIIDGDIVAPNAMVSISLNDENEFLNLDDFIDDDEVSLLQAFIKNDSSETYEEITLANLEVTKVNNQNHIIASFNLNDEVPQTFLDENGNLLNNQYTLRVTGSDVSGNKIGDGSENSANRIPYLEQRFNINQTPAITNFYPYPNPFSDNVRFVFQITGIDVPDEIKIQIMTVTGRVVKEIFQDELGPIRIGTNISEYAWDGRDEFGDQLANGVYLYRVIIPRKKTGEFDHIDTGKDHMFKHNIGKLYLLR</sequence>
<feature type="chain" id="PRO_5010265933" description="Gingipain domain-containing protein" evidence="2">
    <location>
        <begin position="22"/>
        <end position="1755"/>
    </location>
</feature>
<accession>A0A1S1Z0U0</accession>
<dbReference type="SUPFAM" id="SSF52129">
    <property type="entry name" value="Caspase-like"/>
    <property type="match status" value="1"/>
</dbReference>
<dbReference type="InterPro" id="IPR001769">
    <property type="entry name" value="Gingipain"/>
</dbReference>
<dbReference type="Proteomes" id="UP000179797">
    <property type="component" value="Unassembled WGS sequence"/>
</dbReference>
<dbReference type="InterPro" id="IPR029030">
    <property type="entry name" value="Caspase-like_dom_sf"/>
</dbReference>
<evidence type="ECO:0000256" key="1">
    <source>
        <dbReference type="ARBA" id="ARBA00022729"/>
    </source>
</evidence>
<evidence type="ECO:0000256" key="2">
    <source>
        <dbReference type="SAM" id="SignalP"/>
    </source>
</evidence>
<evidence type="ECO:0000313" key="4">
    <source>
        <dbReference type="EMBL" id="OHX66880.1"/>
    </source>
</evidence>
<dbReference type="RefSeq" id="WP_044223029.1">
    <property type="nucleotide sequence ID" value="NZ_JRYR02000001.1"/>
</dbReference>
<dbReference type="InterPro" id="IPR029031">
    <property type="entry name" value="Gingipain_N_sf"/>
</dbReference>
<protein>
    <recommendedName>
        <fullName evidence="3">Gingipain domain-containing protein</fullName>
    </recommendedName>
</protein>
<evidence type="ECO:0000313" key="5">
    <source>
        <dbReference type="Proteomes" id="UP000179797"/>
    </source>
</evidence>
<keyword evidence="1 2" id="KW-0732">Signal</keyword>
<feature type="domain" description="Gingipain" evidence="3">
    <location>
        <begin position="431"/>
        <end position="785"/>
    </location>
</feature>
<dbReference type="OrthoDB" id="9757650at2"/>
<dbReference type="Pfam" id="PF01364">
    <property type="entry name" value="Peptidase_C25"/>
    <property type="match status" value="1"/>
</dbReference>
<gene>
    <name evidence="4" type="ORF">NH26_11195</name>
</gene>